<feature type="compositionally biased region" description="Low complexity" evidence="2">
    <location>
        <begin position="200"/>
        <end position="213"/>
    </location>
</feature>
<dbReference type="InterPro" id="IPR050452">
    <property type="entry name" value="Metacaspase"/>
</dbReference>
<accession>A0A836BCA8</accession>
<organism evidence="4 5">
    <name type="scientific">Chlamydomonas schloesseri</name>
    <dbReference type="NCBI Taxonomy" id="2026947"/>
    <lineage>
        <taxon>Eukaryota</taxon>
        <taxon>Viridiplantae</taxon>
        <taxon>Chlorophyta</taxon>
        <taxon>core chlorophytes</taxon>
        <taxon>Chlorophyceae</taxon>
        <taxon>CS clade</taxon>
        <taxon>Chlamydomonadales</taxon>
        <taxon>Chlamydomonadaceae</taxon>
        <taxon>Chlamydomonas</taxon>
    </lineage>
</organism>
<dbReference type="Proteomes" id="UP000613740">
    <property type="component" value="Unassembled WGS sequence"/>
</dbReference>
<feature type="compositionally biased region" description="Low complexity" evidence="2">
    <location>
        <begin position="126"/>
        <end position="141"/>
    </location>
</feature>
<dbReference type="GO" id="GO:0004197">
    <property type="term" value="F:cysteine-type endopeptidase activity"/>
    <property type="evidence" value="ECO:0007669"/>
    <property type="project" value="InterPro"/>
</dbReference>
<feature type="region of interest" description="Disordered" evidence="2">
    <location>
        <begin position="82"/>
        <end position="141"/>
    </location>
</feature>
<name>A0A836BCA8_9CHLO</name>
<dbReference type="AlphaFoldDB" id="A0A836BCA8"/>
<proteinExistence type="inferred from homology"/>
<dbReference type="Gene3D" id="3.40.50.12660">
    <property type="match status" value="1"/>
</dbReference>
<feature type="compositionally biased region" description="Low complexity" evidence="2">
    <location>
        <begin position="103"/>
        <end position="115"/>
    </location>
</feature>
<dbReference type="InterPro" id="IPR029030">
    <property type="entry name" value="Caspase-like_dom_sf"/>
</dbReference>
<reference evidence="4" key="1">
    <citation type="journal article" date="2020" name="bioRxiv">
        <title>Comparative genomics of Chlamydomonas.</title>
        <authorList>
            <person name="Craig R.J."/>
            <person name="Hasan A.R."/>
            <person name="Ness R.W."/>
            <person name="Keightley P.D."/>
        </authorList>
    </citation>
    <scope>NUCLEOTIDE SEQUENCE</scope>
    <source>
        <strain evidence="4">CCAP 11/173</strain>
    </source>
</reference>
<dbReference type="InterPro" id="IPR011600">
    <property type="entry name" value="Pept_C14_caspase"/>
</dbReference>
<evidence type="ECO:0000259" key="3">
    <source>
        <dbReference type="Pfam" id="PF00656"/>
    </source>
</evidence>
<dbReference type="OrthoDB" id="3223806at2759"/>
<feature type="domain" description="Peptidase C14 caspase" evidence="3">
    <location>
        <begin position="230"/>
        <end position="498"/>
    </location>
</feature>
<dbReference type="PANTHER" id="PTHR48104:SF30">
    <property type="entry name" value="METACASPASE-1"/>
    <property type="match status" value="1"/>
</dbReference>
<evidence type="ECO:0000313" key="5">
    <source>
        <dbReference type="Proteomes" id="UP000613740"/>
    </source>
</evidence>
<feature type="compositionally biased region" description="Pro residues" evidence="2">
    <location>
        <begin position="165"/>
        <end position="184"/>
    </location>
</feature>
<protein>
    <recommendedName>
        <fullName evidence="3">Peptidase C14 caspase domain-containing protein</fullName>
    </recommendedName>
</protein>
<dbReference type="Pfam" id="PF00656">
    <property type="entry name" value="Peptidase_C14"/>
    <property type="match status" value="1"/>
</dbReference>
<evidence type="ECO:0000256" key="1">
    <source>
        <dbReference type="ARBA" id="ARBA00009005"/>
    </source>
</evidence>
<comment type="caution">
    <text evidence="4">The sequence shown here is derived from an EMBL/GenBank/DDBJ whole genome shotgun (WGS) entry which is preliminary data.</text>
</comment>
<comment type="similarity">
    <text evidence="1">Belongs to the peptidase C14B family.</text>
</comment>
<evidence type="ECO:0000256" key="2">
    <source>
        <dbReference type="SAM" id="MobiDB-lite"/>
    </source>
</evidence>
<dbReference type="SUPFAM" id="SSF52129">
    <property type="entry name" value="Caspase-like"/>
    <property type="match status" value="1"/>
</dbReference>
<sequence>MYGYPPPAYGAPPAPAYGAAPPAYGAAPAPSPYGAPPPAYGAYGAPQAPSPYGAAPVPAYPGYGAPTAPAYGAQPPYGAPYGAPPAATPYGAPPAASAPPSAPAAAASSSAYPSLAAPPPPETVTASNSAGAPSAAPAARPASAYPTVGASASAAFGTPGAAAPAPGPAPAPSYGGYPPPPPPAACQAQPNAYTYGQPSANPQQRPATAPAPAYMSPTSYTPAPSNGGRRRRALLVGCGYPGTREALNGCLNDVNCIKFCLMNRFGFTEQQILILRDDTRQPDFISTKANIFRGIQWLMTDQQPGDSLFFHFSGHGSQQYDRGGDEEDGYDETICPTDFRRAGQIVDDELNRMMIQPLQPNVTLHAVIDACHSGTALDLPYRAKVDHSGRWYWKGRARYDKCTRGGTAFQFGACKDHQVAADTNKLSGKAYTGAATFSFIEAIEKYGVQQTYGVLLGHMMQTLRAMNGGMSSSSATGMLASLLLGSSVSSGQEPVLSCDKQVDLYASRLSI</sequence>
<dbReference type="GO" id="GO:0006508">
    <property type="term" value="P:proteolysis"/>
    <property type="evidence" value="ECO:0007669"/>
    <property type="project" value="InterPro"/>
</dbReference>
<dbReference type="PANTHER" id="PTHR48104">
    <property type="entry name" value="METACASPASE-4"/>
    <property type="match status" value="1"/>
</dbReference>
<feature type="compositionally biased region" description="Polar residues" evidence="2">
    <location>
        <begin position="188"/>
        <end position="199"/>
    </location>
</feature>
<dbReference type="GO" id="GO:0005737">
    <property type="term" value="C:cytoplasm"/>
    <property type="evidence" value="ECO:0007669"/>
    <property type="project" value="TreeGrafter"/>
</dbReference>
<dbReference type="EMBL" id="JAEHOD010000003">
    <property type="protein sequence ID" value="KAG2453665.1"/>
    <property type="molecule type" value="Genomic_DNA"/>
</dbReference>
<keyword evidence="5" id="KW-1185">Reference proteome</keyword>
<gene>
    <name evidence="4" type="ORF">HYH02_001878</name>
</gene>
<feature type="region of interest" description="Disordered" evidence="2">
    <location>
        <begin position="159"/>
        <end position="228"/>
    </location>
</feature>
<evidence type="ECO:0000313" key="4">
    <source>
        <dbReference type="EMBL" id="KAG2453665.1"/>
    </source>
</evidence>